<dbReference type="SMART" id="SM00584">
    <property type="entry name" value="TLDc"/>
    <property type="match status" value="1"/>
</dbReference>
<dbReference type="Proteomes" id="UP000050640">
    <property type="component" value="Unplaced"/>
</dbReference>
<dbReference type="WBParaSite" id="EEL_0000074501-mRNA-1">
    <property type="protein sequence ID" value="EEL_0000074501-mRNA-1"/>
    <property type="gene ID" value="EEL_0000074501"/>
</dbReference>
<accession>A0A0R3RH38</accession>
<feature type="domain" description="TLDc" evidence="6">
    <location>
        <begin position="342"/>
        <end position="515"/>
    </location>
</feature>
<dbReference type="STRING" id="1147741.A0A0R3RH38"/>
<sequence length="517" mass="58347">MGITGSHPHIYQQSVSGSKKYRLYRHGVPNKYSLAHLSYKSCAEEKFFPPPILHTKFHELNLNSSVVSIFSTTDINQMLKQNSALKSDDKSRKCFSSEELPDTSARKCKELPFPVLRSSSCQRFSSPKDLPKRKVGVSVFPTSSVSSGVDSDSEEDSEMDIKKMKKKEEPCNEEVSSKSENETCELVNKESAEADSHIPRCSLDSGASFDEEDTKNTVFDDSSAGKNFETVFEEKERGDDCPMTDKSQEMYSRKESCSKRKKCRKFSLVKSFQKMGKRAISLPPTHTASSSKSEVPSSAVFGSSYLNREWEIVTVREMCRRLSLDKLDKVVLPLPDGATSSQILDEVMIRQMVDVLPARAAGYPWINIYNSEKHGFSLHTFYRKMIDWDEEMSPILLIIRDCENNVFGAVVSTTVRPCEHFFGTGDSCFLYKYTKDFEMNRKVLHIYPWSGVNQFFVKASMDSLSIGASGGHYGLWLDADLNNGRTQACETFQNEPLAGESEDFAIQFVEAYGFRMG</sequence>
<keyword evidence="7" id="KW-1185">Reference proteome</keyword>
<dbReference type="PANTHER" id="PTHR23354:SF62">
    <property type="entry name" value="MUSTARD, ISOFORM V"/>
    <property type="match status" value="1"/>
</dbReference>
<organism evidence="7 8">
    <name type="scientific">Elaeophora elaphi</name>
    <dbReference type="NCBI Taxonomy" id="1147741"/>
    <lineage>
        <taxon>Eukaryota</taxon>
        <taxon>Metazoa</taxon>
        <taxon>Ecdysozoa</taxon>
        <taxon>Nematoda</taxon>
        <taxon>Chromadorea</taxon>
        <taxon>Rhabditida</taxon>
        <taxon>Spirurina</taxon>
        <taxon>Spiruromorpha</taxon>
        <taxon>Filarioidea</taxon>
        <taxon>Onchocercidae</taxon>
        <taxon>Elaeophora</taxon>
    </lineage>
</organism>
<dbReference type="PANTHER" id="PTHR23354">
    <property type="entry name" value="NUCLEOLAR PROTEIN 7/ESTROGEN RECEPTOR COACTIVATOR-RELATED"/>
    <property type="match status" value="1"/>
</dbReference>
<evidence type="ECO:0000256" key="4">
    <source>
        <dbReference type="ARBA" id="ARBA00040604"/>
    </source>
</evidence>
<protein>
    <recommendedName>
        <fullName evidence="4">Oxidation resistance protein 1</fullName>
    </recommendedName>
</protein>
<feature type="compositionally biased region" description="Basic and acidic residues" evidence="5">
    <location>
        <begin position="159"/>
        <end position="198"/>
    </location>
</feature>
<dbReference type="Pfam" id="PF07534">
    <property type="entry name" value="TLD"/>
    <property type="match status" value="1"/>
</dbReference>
<comment type="subcellular location">
    <subcellularLocation>
        <location evidence="1">Mitochondrion</location>
    </subcellularLocation>
</comment>
<evidence type="ECO:0000313" key="8">
    <source>
        <dbReference type="WBParaSite" id="EEL_0000074501-mRNA-1"/>
    </source>
</evidence>
<evidence type="ECO:0000256" key="5">
    <source>
        <dbReference type="SAM" id="MobiDB-lite"/>
    </source>
</evidence>
<dbReference type="GO" id="GO:0006979">
    <property type="term" value="P:response to oxidative stress"/>
    <property type="evidence" value="ECO:0007669"/>
    <property type="project" value="TreeGrafter"/>
</dbReference>
<dbReference type="GO" id="GO:0005739">
    <property type="term" value="C:mitochondrion"/>
    <property type="evidence" value="ECO:0007669"/>
    <property type="project" value="UniProtKB-SubCell"/>
</dbReference>
<dbReference type="AlphaFoldDB" id="A0A0R3RH38"/>
<dbReference type="PROSITE" id="PS51886">
    <property type="entry name" value="TLDC"/>
    <property type="match status" value="1"/>
</dbReference>
<proteinExistence type="inferred from homology"/>
<feature type="region of interest" description="Disordered" evidence="5">
    <location>
        <begin position="234"/>
        <end position="253"/>
    </location>
</feature>
<evidence type="ECO:0000259" key="6">
    <source>
        <dbReference type="PROSITE" id="PS51886"/>
    </source>
</evidence>
<keyword evidence="3" id="KW-0496">Mitochondrion</keyword>
<dbReference type="InterPro" id="IPR006571">
    <property type="entry name" value="TLDc_dom"/>
</dbReference>
<evidence type="ECO:0000256" key="1">
    <source>
        <dbReference type="ARBA" id="ARBA00004173"/>
    </source>
</evidence>
<comment type="similarity">
    <text evidence="2">Belongs to the OXR1 family.</text>
</comment>
<name>A0A0R3RH38_9BILA</name>
<evidence type="ECO:0000313" key="7">
    <source>
        <dbReference type="Proteomes" id="UP000050640"/>
    </source>
</evidence>
<evidence type="ECO:0000256" key="2">
    <source>
        <dbReference type="ARBA" id="ARBA00009540"/>
    </source>
</evidence>
<reference evidence="8" key="1">
    <citation type="submission" date="2017-02" db="UniProtKB">
        <authorList>
            <consortium name="WormBaseParasite"/>
        </authorList>
    </citation>
    <scope>IDENTIFICATION</scope>
</reference>
<evidence type="ECO:0000256" key="3">
    <source>
        <dbReference type="ARBA" id="ARBA00023128"/>
    </source>
</evidence>
<feature type="region of interest" description="Disordered" evidence="5">
    <location>
        <begin position="141"/>
        <end position="222"/>
    </location>
</feature>
<dbReference type="GO" id="GO:0005634">
    <property type="term" value="C:nucleus"/>
    <property type="evidence" value="ECO:0007669"/>
    <property type="project" value="TreeGrafter"/>
</dbReference>